<dbReference type="EMBL" id="JABXOR010000670">
    <property type="protein sequence ID" value="NVP00683.1"/>
    <property type="molecule type" value="Genomic_DNA"/>
</dbReference>
<dbReference type="Proteomes" id="UP000533429">
    <property type="component" value="Unassembled WGS sequence"/>
</dbReference>
<feature type="chain" id="PRO_5032491802" evidence="1">
    <location>
        <begin position="25"/>
        <end position="283"/>
    </location>
</feature>
<name>A0A850QR80_PHODD</name>
<evidence type="ECO:0000313" key="3">
    <source>
        <dbReference type="Proteomes" id="UP000533429"/>
    </source>
</evidence>
<evidence type="ECO:0000256" key="1">
    <source>
        <dbReference type="SAM" id="SignalP"/>
    </source>
</evidence>
<organism evidence="2 3">
    <name type="scientific">Photobacterium damselae subsp. damselae</name>
    <name type="common">Listonella damsela</name>
    <dbReference type="NCBI Taxonomy" id="85581"/>
    <lineage>
        <taxon>Bacteria</taxon>
        <taxon>Pseudomonadati</taxon>
        <taxon>Pseudomonadota</taxon>
        <taxon>Gammaproteobacteria</taxon>
        <taxon>Vibrionales</taxon>
        <taxon>Vibrionaceae</taxon>
        <taxon>Photobacterium</taxon>
    </lineage>
</organism>
<accession>A0A850QR80</accession>
<reference evidence="2 3" key="1">
    <citation type="submission" date="2020-06" db="EMBL/GenBank/DDBJ databases">
        <title>Photobacterium damselae subsp. damselae comparative genomics.</title>
        <authorList>
            <person name="Osorio C.R."/>
        </authorList>
    </citation>
    <scope>NUCLEOTIDE SEQUENCE [LARGE SCALE GENOMIC DNA]</scope>
    <source>
        <strain evidence="2 3">TW250/03</strain>
    </source>
</reference>
<feature type="signal peptide" evidence="1">
    <location>
        <begin position="1"/>
        <end position="24"/>
    </location>
</feature>
<gene>
    <name evidence="2" type="ORF">HWA77_10715</name>
</gene>
<protein>
    <submittedName>
        <fullName evidence="2">Type-F conjugative transfer system secretin TraK</fullName>
    </submittedName>
</protein>
<dbReference type="AlphaFoldDB" id="A0A850QR80"/>
<comment type="caution">
    <text evidence="2">The sequence shown here is derived from an EMBL/GenBank/DDBJ whole genome shotgun (WGS) entry which is preliminary data.</text>
</comment>
<sequence length="283" mass="31495">MQKITLNIFMSGLLIAFASSTAHATQYGKFGDLNTAGGKLDINTTQNYNHQNKQITPLNRQNIDLNISDSHINRIITPFKNPSLKMDSVEGVSYKVMDNVIYLSTNQIQPIGAFITEKGDELTSVKLTLIPSRLPPQEINLEEIANVFSSVSARQFERSQPFIETIKDVFVSLANNNIPTGYSMGNPNGFYFPSCSQMGLTFDFGNGQFAEGGNYVVSIGIIENTSPMPIEFKEPNCLDKQNRITGIAAFPRVLLLPHQKTEVYVMMRKEEPDSSSKRQSLVN</sequence>
<proteinExistence type="predicted"/>
<keyword evidence="1" id="KW-0732">Signal</keyword>
<evidence type="ECO:0000313" key="2">
    <source>
        <dbReference type="EMBL" id="NVP00683.1"/>
    </source>
</evidence>